<feature type="compositionally biased region" description="Polar residues" evidence="1">
    <location>
        <begin position="1"/>
        <end position="12"/>
    </location>
</feature>
<reference evidence="2" key="1">
    <citation type="submission" date="2021-01" db="EMBL/GenBank/DDBJ databases">
        <authorList>
            <person name="Kaushik A."/>
        </authorList>
    </citation>
    <scope>NUCLEOTIDE SEQUENCE</scope>
    <source>
        <strain evidence="2">AG3-1AP</strain>
    </source>
</reference>
<accession>A0A8H3CQN1</accession>
<dbReference type="Proteomes" id="UP000663831">
    <property type="component" value="Unassembled WGS sequence"/>
</dbReference>
<name>A0A8H3CQN1_9AGAM</name>
<sequence>MSSKQETINIGSGTDEHRSPGTPVFLVVEHNGRKVGIGRNSNYQETIASIKKNVQGLKTTPDDQVVMLAFLEEVDDHVQITEEIWADLLPRLVKVRVEVGSASHSPPASPSTRDKLENELPARGWASSGDANIGKEATRAQEDDTKANHEQQEVVRAQLGYGGGYYGYVPPHLRDRMGWSDQSPTRPTDNDDFQVVPGQKKWRPSRGRGGGW</sequence>
<dbReference type="AlphaFoldDB" id="A0A8H3CQN1"/>
<feature type="region of interest" description="Disordered" evidence="1">
    <location>
        <begin position="1"/>
        <end position="22"/>
    </location>
</feature>
<feature type="compositionally biased region" description="Basic and acidic residues" evidence="1">
    <location>
        <begin position="136"/>
        <end position="149"/>
    </location>
</feature>
<protein>
    <submittedName>
        <fullName evidence="2">Uncharacterized protein</fullName>
    </submittedName>
</protein>
<feature type="region of interest" description="Disordered" evidence="1">
    <location>
        <begin position="172"/>
        <end position="212"/>
    </location>
</feature>
<comment type="caution">
    <text evidence="2">The sequence shown here is derived from an EMBL/GenBank/DDBJ whole genome shotgun (WGS) entry which is preliminary data.</text>
</comment>
<evidence type="ECO:0000256" key="1">
    <source>
        <dbReference type="SAM" id="MobiDB-lite"/>
    </source>
</evidence>
<organism evidence="2 3">
    <name type="scientific">Rhizoctonia solani</name>
    <dbReference type="NCBI Taxonomy" id="456999"/>
    <lineage>
        <taxon>Eukaryota</taxon>
        <taxon>Fungi</taxon>
        <taxon>Dikarya</taxon>
        <taxon>Basidiomycota</taxon>
        <taxon>Agaricomycotina</taxon>
        <taxon>Agaricomycetes</taxon>
        <taxon>Cantharellales</taxon>
        <taxon>Ceratobasidiaceae</taxon>
        <taxon>Rhizoctonia</taxon>
    </lineage>
</organism>
<proteinExistence type="predicted"/>
<feature type="region of interest" description="Disordered" evidence="1">
    <location>
        <begin position="123"/>
        <end position="149"/>
    </location>
</feature>
<gene>
    <name evidence="2" type="ORF">RDB_LOCUS112252</name>
</gene>
<dbReference type="EMBL" id="CAJMWV010004165">
    <property type="protein sequence ID" value="CAE6494293.1"/>
    <property type="molecule type" value="Genomic_DNA"/>
</dbReference>
<evidence type="ECO:0000313" key="3">
    <source>
        <dbReference type="Proteomes" id="UP000663831"/>
    </source>
</evidence>
<evidence type="ECO:0000313" key="2">
    <source>
        <dbReference type="EMBL" id="CAE6494293.1"/>
    </source>
</evidence>